<feature type="region of interest" description="Disordered" evidence="1">
    <location>
        <begin position="200"/>
        <end position="223"/>
    </location>
</feature>
<accession>A0A2H1KGF6</accession>
<dbReference type="AlphaFoldDB" id="A0A2H1KGF6"/>
<name>A0A2H1KGF6_9MICO</name>
<evidence type="ECO:0000313" key="2">
    <source>
        <dbReference type="EMBL" id="SMX98871.1"/>
    </source>
</evidence>
<protein>
    <submittedName>
        <fullName evidence="2">Uncharacterized protein</fullName>
    </submittedName>
</protein>
<evidence type="ECO:0000256" key="1">
    <source>
        <dbReference type="SAM" id="MobiDB-lite"/>
    </source>
</evidence>
<dbReference type="SUPFAM" id="SSF53474">
    <property type="entry name" value="alpha/beta-Hydrolases"/>
    <property type="match status" value="1"/>
</dbReference>
<dbReference type="Proteomes" id="UP000234382">
    <property type="component" value="Unassembled WGS sequence"/>
</dbReference>
<dbReference type="EMBL" id="FXYX01000033">
    <property type="protein sequence ID" value="SMX98871.1"/>
    <property type="molecule type" value="Genomic_DNA"/>
</dbReference>
<dbReference type="InterPro" id="IPR029058">
    <property type="entry name" value="AB_hydrolase_fold"/>
</dbReference>
<sequence length="244" mass="26709">MMAREGFSCAWYAGHEELDVQGALVQFIESLRTALAPKRVVYLGSSAGGFAALYCSYFDPGSVALVMVPQTNLQRHFAPRAVSLYLEECWSGRSLEEVGEVACTDVTSLYEKGFDNTVVYVQSQGDFMHSALQLTPFMSACYNTGDPEQEKLIVQSDYWGKPGHGGAVPMEGYSTWLRAAISAPSTRLEDLLETSAAFRQEAAPQNTRGKSSSGHDPISAVDSSLTELVKNGLLNRFEPDEERL</sequence>
<feature type="compositionally biased region" description="Polar residues" evidence="1">
    <location>
        <begin position="203"/>
        <end position="214"/>
    </location>
</feature>
<proteinExistence type="predicted"/>
<keyword evidence="3" id="KW-1185">Reference proteome</keyword>
<reference evidence="3" key="1">
    <citation type="submission" date="2017-03" db="EMBL/GenBank/DDBJ databases">
        <authorList>
            <person name="Monnet C."/>
        </authorList>
    </citation>
    <scope>NUCLEOTIDE SEQUENCE [LARGE SCALE GENOMIC DNA]</scope>
    <source>
        <strain evidence="3">ATCC 49514</strain>
    </source>
</reference>
<organism evidence="2 3">
    <name type="scientific">Brevibacterium iodinum ATCC 49514</name>
    <dbReference type="NCBI Taxonomy" id="1255616"/>
    <lineage>
        <taxon>Bacteria</taxon>
        <taxon>Bacillati</taxon>
        <taxon>Actinomycetota</taxon>
        <taxon>Actinomycetes</taxon>
        <taxon>Micrococcales</taxon>
        <taxon>Brevibacteriaceae</taxon>
        <taxon>Brevibacterium</taxon>
    </lineage>
</organism>
<evidence type="ECO:0000313" key="3">
    <source>
        <dbReference type="Proteomes" id="UP000234382"/>
    </source>
</evidence>
<gene>
    <name evidence="2" type="ORF">BI49514_03031</name>
</gene>